<evidence type="ECO:0000313" key="4">
    <source>
        <dbReference type="Proteomes" id="UP000276603"/>
    </source>
</evidence>
<keyword evidence="1" id="KW-0175">Coiled coil</keyword>
<reference evidence="3 4" key="1">
    <citation type="submission" date="2018-10" db="EMBL/GenBank/DDBJ databases">
        <title>Ulvibacterium marinum gen. nov., sp. nov., a novel marine bacterium of the family Flavobacteriaceae, isolated from a culture of the green alga Ulva prolifera.</title>
        <authorList>
            <person name="Zhang Z."/>
        </authorList>
    </citation>
    <scope>NUCLEOTIDE SEQUENCE [LARGE SCALE GENOMIC DNA]</scope>
    <source>
        <strain evidence="3 4">CCMM003</strain>
    </source>
</reference>
<keyword evidence="2" id="KW-0812">Transmembrane</keyword>
<comment type="caution">
    <text evidence="3">The sequence shown here is derived from an EMBL/GenBank/DDBJ whole genome shotgun (WGS) entry which is preliminary data.</text>
</comment>
<name>A0A3B0C1L3_9FLAO</name>
<evidence type="ECO:0008006" key="5">
    <source>
        <dbReference type="Google" id="ProtNLM"/>
    </source>
</evidence>
<keyword evidence="2" id="KW-1133">Transmembrane helix</keyword>
<dbReference type="Proteomes" id="UP000276603">
    <property type="component" value="Unassembled WGS sequence"/>
</dbReference>
<protein>
    <recommendedName>
        <fullName evidence="5">Anti-sigma factor</fullName>
    </recommendedName>
</protein>
<dbReference type="RefSeq" id="WP_120712876.1">
    <property type="nucleotide sequence ID" value="NZ_RBCJ01000003.1"/>
</dbReference>
<proteinExistence type="predicted"/>
<gene>
    <name evidence="3" type="ORF">D7Z94_17640</name>
</gene>
<organism evidence="3 4">
    <name type="scientific">Ulvibacterium marinum</name>
    <dbReference type="NCBI Taxonomy" id="2419782"/>
    <lineage>
        <taxon>Bacteria</taxon>
        <taxon>Pseudomonadati</taxon>
        <taxon>Bacteroidota</taxon>
        <taxon>Flavobacteriia</taxon>
        <taxon>Flavobacteriales</taxon>
        <taxon>Flavobacteriaceae</taxon>
        <taxon>Ulvibacterium</taxon>
    </lineage>
</organism>
<keyword evidence="4" id="KW-1185">Reference proteome</keyword>
<dbReference type="OrthoDB" id="1441018at2"/>
<feature type="transmembrane region" description="Helical" evidence="2">
    <location>
        <begin position="45"/>
        <end position="67"/>
    </location>
</feature>
<keyword evidence="2" id="KW-0472">Membrane</keyword>
<evidence type="ECO:0000313" key="3">
    <source>
        <dbReference type="EMBL" id="RKN80065.1"/>
    </source>
</evidence>
<dbReference type="AlphaFoldDB" id="A0A3B0C1L3"/>
<evidence type="ECO:0000256" key="2">
    <source>
        <dbReference type="SAM" id="Phobius"/>
    </source>
</evidence>
<dbReference type="EMBL" id="RBCJ01000003">
    <property type="protein sequence ID" value="RKN80065.1"/>
    <property type="molecule type" value="Genomic_DNA"/>
</dbReference>
<accession>A0A3B0C1L3</accession>
<feature type="coiled-coil region" evidence="1">
    <location>
        <begin position="127"/>
        <end position="192"/>
    </location>
</feature>
<sequence>MGQDLREMFKRENKAGKFQMSEGHENRFLERLEAELPKRKKSSFYILKIAASILVLLSIGIVSYKVLTGEDTIKTTVVEKNDPSKEKKGISFGDLSPNLKKVEDYYVTNINLELSRLQVSEENKILVDSFMDRLADLNTEYERLNMELNDIGPNDQTITALIKNLQLRLQLLQKLKGKLSELKSSKNEQVKKNTI</sequence>
<evidence type="ECO:0000256" key="1">
    <source>
        <dbReference type="SAM" id="Coils"/>
    </source>
</evidence>